<reference evidence="1" key="1">
    <citation type="submission" date="2022-09" db="EMBL/GenBank/DDBJ databases">
        <title>Maribacter litopenaei sp. nov., isolated from the intestinal tract of the Pacific White Shrimp, Litopenaeus vannamei.</title>
        <authorList>
            <person name="Kim S.Y."/>
            <person name="Hwang C.Y."/>
        </authorList>
    </citation>
    <scope>NUCLEOTIDE SEQUENCE</scope>
    <source>
        <strain evidence="1">HL-LV01</strain>
    </source>
</reference>
<accession>A0ABY5Y7U1</accession>
<sequence>MDANGNLVWERTFGGSQFDAAQAVVSSRDGGYYVVGNSKSSDQDVTDNTGENDIWLLKTDANGNLIWQQTFGGSDIDFGYDVVESADGSVVIIGESISPDFPEISPKGKSDLVVIKLR</sequence>
<dbReference type="PANTHER" id="PTHR42754">
    <property type="entry name" value="ENDOGLUCANASE"/>
    <property type="match status" value="1"/>
</dbReference>
<dbReference type="Proteomes" id="UP001059209">
    <property type="component" value="Chromosome"/>
</dbReference>
<dbReference type="RefSeq" id="WP_260572924.1">
    <property type="nucleotide sequence ID" value="NZ_CP104205.1"/>
</dbReference>
<dbReference type="SUPFAM" id="SSF50998">
    <property type="entry name" value="Quinoprotein alcohol dehydrogenase-like"/>
    <property type="match status" value="1"/>
</dbReference>
<dbReference type="InterPro" id="IPR011047">
    <property type="entry name" value="Quinoprotein_ADH-like_sf"/>
</dbReference>
<evidence type="ECO:0000313" key="1">
    <source>
        <dbReference type="EMBL" id="UWX55072.1"/>
    </source>
</evidence>
<organism evidence="1 2">
    <name type="scientific">Maribacter litopenaei</name>
    <dbReference type="NCBI Taxonomy" id="2976127"/>
    <lineage>
        <taxon>Bacteria</taxon>
        <taxon>Pseudomonadati</taxon>
        <taxon>Bacteroidota</taxon>
        <taxon>Flavobacteriia</taxon>
        <taxon>Flavobacteriales</taxon>
        <taxon>Flavobacteriaceae</taxon>
        <taxon>Maribacter</taxon>
    </lineage>
</organism>
<name>A0ABY5Y7U1_9FLAO</name>
<gene>
    <name evidence="1" type="ORF">NYZ99_20730</name>
</gene>
<dbReference type="EMBL" id="CP104205">
    <property type="protein sequence ID" value="UWX55072.1"/>
    <property type="molecule type" value="Genomic_DNA"/>
</dbReference>
<evidence type="ECO:0000313" key="2">
    <source>
        <dbReference type="Proteomes" id="UP001059209"/>
    </source>
</evidence>
<proteinExistence type="predicted"/>
<keyword evidence="2" id="KW-1185">Reference proteome</keyword>
<dbReference type="PANTHER" id="PTHR42754:SF1">
    <property type="entry name" value="LIPOPROTEIN"/>
    <property type="match status" value="1"/>
</dbReference>
<evidence type="ECO:0008006" key="3">
    <source>
        <dbReference type="Google" id="ProtNLM"/>
    </source>
</evidence>
<protein>
    <recommendedName>
        <fullName evidence="3">Bulb-type lectin domain-containing protein</fullName>
    </recommendedName>
</protein>